<dbReference type="Pfam" id="PF00198">
    <property type="entry name" value="2-oxoacid_dh"/>
    <property type="match status" value="1"/>
</dbReference>
<evidence type="ECO:0000256" key="1">
    <source>
        <dbReference type="ARBA" id="ARBA00001938"/>
    </source>
</evidence>
<reference evidence="6" key="1">
    <citation type="journal article" date="2019" name="Int. J. Syst. Evol. Microbiol.">
        <title>The Global Catalogue of Microorganisms (GCM) 10K type strain sequencing project: providing services to taxonomists for standard genome sequencing and annotation.</title>
        <authorList>
            <consortium name="The Broad Institute Genomics Platform"/>
            <consortium name="The Broad Institute Genome Sequencing Center for Infectious Disease"/>
            <person name="Wu L."/>
            <person name="Ma J."/>
        </authorList>
    </citation>
    <scope>NUCLEOTIDE SEQUENCE [LARGE SCALE GENOMIC DNA]</scope>
    <source>
        <strain evidence="6">CGMCC 1.12778</strain>
    </source>
</reference>
<dbReference type="InterPro" id="IPR001078">
    <property type="entry name" value="2-oxoacid_DH_actylTfrase"/>
</dbReference>
<dbReference type="PANTHER" id="PTHR43178:SF5">
    <property type="entry name" value="LIPOAMIDE ACYLTRANSFERASE COMPONENT OF BRANCHED-CHAIN ALPHA-KETO ACID DEHYDROGENASE COMPLEX, MITOCHONDRIAL"/>
    <property type="match status" value="1"/>
</dbReference>
<dbReference type="InterPro" id="IPR023213">
    <property type="entry name" value="CAT-like_dom_sf"/>
</dbReference>
<dbReference type="Gene3D" id="3.30.559.10">
    <property type="entry name" value="Chloramphenicol acetyltransferase-like domain"/>
    <property type="match status" value="1"/>
</dbReference>
<dbReference type="InterPro" id="IPR050743">
    <property type="entry name" value="2-oxoacid_DH_E2_comp"/>
</dbReference>
<protein>
    <recommendedName>
        <fullName evidence="4">2-oxoacid dehydrogenase acyltransferase catalytic domain-containing protein</fullName>
    </recommendedName>
</protein>
<name>A0ABQ2AWG7_9MICC</name>
<organism evidence="5 6">
    <name type="scientific">Arthrobacter liuii</name>
    <dbReference type="NCBI Taxonomy" id="1476996"/>
    <lineage>
        <taxon>Bacteria</taxon>
        <taxon>Bacillati</taxon>
        <taxon>Actinomycetota</taxon>
        <taxon>Actinomycetes</taxon>
        <taxon>Micrococcales</taxon>
        <taxon>Micrococcaceae</taxon>
        <taxon>Arthrobacter</taxon>
    </lineage>
</organism>
<dbReference type="EMBL" id="BMFW01000024">
    <property type="protein sequence ID" value="GGH99967.1"/>
    <property type="molecule type" value="Genomic_DNA"/>
</dbReference>
<dbReference type="SUPFAM" id="SSF52777">
    <property type="entry name" value="CoA-dependent acyltransferases"/>
    <property type="match status" value="1"/>
</dbReference>
<proteinExistence type="predicted"/>
<keyword evidence="6" id="KW-1185">Reference proteome</keyword>
<dbReference type="Proteomes" id="UP000643279">
    <property type="component" value="Unassembled WGS sequence"/>
</dbReference>
<evidence type="ECO:0000256" key="3">
    <source>
        <dbReference type="ARBA" id="ARBA00023315"/>
    </source>
</evidence>
<keyword evidence="3" id="KW-0012">Acyltransferase</keyword>
<evidence type="ECO:0000259" key="4">
    <source>
        <dbReference type="Pfam" id="PF00198"/>
    </source>
</evidence>
<dbReference type="PANTHER" id="PTHR43178">
    <property type="entry name" value="DIHYDROLIPOAMIDE ACETYLTRANSFERASE COMPONENT OF PYRUVATE DEHYDROGENASE COMPLEX"/>
    <property type="match status" value="1"/>
</dbReference>
<accession>A0ABQ2AWG7</accession>
<evidence type="ECO:0000313" key="5">
    <source>
        <dbReference type="EMBL" id="GGH99967.1"/>
    </source>
</evidence>
<gene>
    <name evidence="5" type="ORF">GCM10007170_36030</name>
</gene>
<comment type="caution">
    <text evidence="5">The sequence shown here is derived from an EMBL/GenBank/DDBJ whole genome shotgun (WGS) entry which is preliminary data.</text>
</comment>
<evidence type="ECO:0000256" key="2">
    <source>
        <dbReference type="ARBA" id="ARBA00022679"/>
    </source>
</evidence>
<keyword evidence="2" id="KW-0808">Transferase</keyword>
<evidence type="ECO:0000313" key="6">
    <source>
        <dbReference type="Proteomes" id="UP000643279"/>
    </source>
</evidence>
<sequence>MFNTTTANSGTELVYYDSVNLGIAVDSRKGLMVPVVRNAQTKGVDEIAAAVDDLAGRCVPAA</sequence>
<feature type="domain" description="2-oxoacid dehydrogenase acyltransferase catalytic" evidence="4">
    <location>
        <begin position="2"/>
        <end position="57"/>
    </location>
</feature>
<comment type="cofactor">
    <cofactor evidence="1">
        <name>(R)-lipoate</name>
        <dbReference type="ChEBI" id="CHEBI:83088"/>
    </cofactor>
</comment>